<evidence type="ECO:0000313" key="3">
    <source>
        <dbReference type="Proteomes" id="UP001162030"/>
    </source>
</evidence>
<protein>
    <recommendedName>
        <fullName evidence="4">PEP-CTERM protein-sorting domain-containing protein</fullName>
    </recommendedName>
</protein>
<feature type="signal peptide" evidence="1">
    <location>
        <begin position="1"/>
        <end position="25"/>
    </location>
</feature>
<proteinExistence type="predicted"/>
<dbReference type="RefSeq" id="WP_026609482.1">
    <property type="nucleotide sequence ID" value="NZ_OX458333.1"/>
</dbReference>
<gene>
    <name evidence="2" type="ORF">MSZNOR_4003</name>
</gene>
<organism evidence="2 3">
    <name type="scientific">Methylocaldum szegediense</name>
    <dbReference type="NCBI Taxonomy" id="73780"/>
    <lineage>
        <taxon>Bacteria</taxon>
        <taxon>Pseudomonadati</taxon>
        <taxon>Pseudomonadota</taxon>
        <taxon>Gammaproteobacteria</taxon>
        <taxon>Methylococcales</taxon>
        <taxon>Methylococcaceae</taxon>
        <taxon>Methylocaldum</taxon>
    </lineage>
</organism>
<name>A0ABN8XCP9_9GAMM</name>
<keyword evidence="3" id="KW-1185">Reference proteome</keyword>
<keyword evidence="1" id="KW-0732">Signal</keyword>
<reference evidence="2 3" key="1">
    <citation type="submission" date="2023-03" db="EMBL/GenBank/DDBJ databases">
        <authorList>
            <person name="Pearce D."/>
        </authorList>
    </citation>
    <scope>NUCLEOTIDE SEQUENCE [LARGE SCALE GENOMIC DNA]</scope>
    <source>
        <strain evidence="2">Msz</strain>
    </source>
</reference>
<sequence>MKMMKSIPAMLAGAFLLAFSAGSHGATVDTLPEIPGIAKAGNPSFTNQVTLGLSEWSGGFKLTATGTGNEPFLFQLGSNSYEVLDGSYQLTAYFDKDANLDTTKSNVQIRGTFSDEVLDALSGTERQHELWGGNLFSARIDNFGLNLDGGELVLGFSITDFGGWASQWGVTESVWLYDFNPSVNNLFAFLNALNNGTLEATAVTTVPLPAGVWLLGSALLGFRLFARRQAAVDESRFDGLPT</sequence>
<evidence type="ECO:0000256" key="1">
    <source>
        <dbReference type="SAM" id="SignalP"/>
    </source>
</evidence>
<evidence type="ECO:0000313" key="2">
    <source>
        <dbReference type="EMBL" id="CAI8929297.1"/>
    </source>
</evidence>
<feature type="chain" id="PRO_5047122664" description="PEP-CTERM protein-sorting domain-containing protein" evidence="1">
    <location>
        <begin position="26"/>
        <end position="242"/>
    </location>
</feature>
<accession>A0ABN8XCP9</accession>
<dbReference type="Proteomes" id="UP001162030">
    <property type="component" value="Chromosome"/>
</dbReference>
<dbReference type="EMBL" id="OX458333">
    <property type="protein sequence ID" value="CAI8929297.1"/>
    <property type="molecule type" value="Genomic_DNA"/>
</dbReference>
<evidence type="ECO:0008006" key="4">
    <source>
        <dbReference type="Google" id="ProtNLM"/>
    </source>
</evidence>